<evidence type="ECO:0000313" key="2">
    <source>
        <dbReference type="EMBL" id="KPP61213.1"/>
    </source>
</evidence>
<evidence type="ECO:0000256" key="1">
    <source>
        <dbReference type="SAM" id="MobiDB-lite"/>
    </source>
</evidence>
<organism evidence="2 3">
    <name type="scientific">Scleropages formosus</name>
    <name type="common">Asian bonytongue</name>
    <name type="synonym">Osteoglossum formosum</name>
    <dbReference type="NCBI Taxonomy" id="113540"/>
    <lineage>
        <taxon>Eukaryota</taxon>
        <taxon>Metazoa</taxon>
        <taxon>Chordata</taxon>
        <taxon>Craniata</taxon>
        <taxon>Vertebrata</taxon>
        <taxon>Euteleostomi</taxon>
        <taxon>Actinopterygii</taxon>
        <taxon>Neopterygii</taxon>
        <taxon>Teleostei</taxon>
        <taxon>Osteoglossocephala</taxon>
        <taxon>Osteoglossomorpha</taxon>
        <taxon>Osteoglossiformes</taxon>
        <taxon>Osteoglossidae</taxon>
        <taxon>Scleropages</taxon>
    </lineage>
</organism>
<evidence type="ECO:0000313" key="3">
    <source>
        <dbReference type="Proteomes" id="UP000034805"/>
    </source>
</evidence>
<feature type="compositionally biased region" description="Basic residues" evidence="1">
    <location>
        <begin position="75"/>
        <end position="88"/>
    </location>
</feature>
<proteinExistence type="predicted"/>
<dbReference type="AlphaFoldDB" id="A0A0P7UNJ7"/>
<feature type="region of interest" description="Disordered" evidence="1">
    <location>
        <begin position="1"/>
        <end position="96"/>
    </location>
</feature>
<comment type="caution">
    <text evidence="2">The sequence shown here is derived from an EMBL/GenBank/DDBJ whole genome shotgun (WGS) entry which is preliminary data.</text>
</comment>
<protein>
    <submittedName>
        <fullName evidence="2">Uncharacterized protein</fullName>
    </submittedName>
</protein>
<sequence>MPGKAARARAAAREPPPDAVLRLSSWGPAVSDADSRPLPHPLRRSSEEPPSLSPGCPQARLPRSPCPATPGGSPSRRHPRVLVRKPGKREKLDRWR</sequence>
<name>A0A0P7UNJ7_SCLFO</name>
<dbReference type="EMBL" id="JARO02009859">
    <property type="protein sequence ID" value="KPP61213.1"/>
    <property type="molecule type" value="Genomic_DNA"/>
</dbReference>
<dbReference type="Proteomes" id="UP000034805">
    <property type="component" value="Unassembled WGS sequence"/>
</dbReference>
<gene>
    <name evidence="2" type="ORF">Z043_120716</name>
</gene>
<accession>A0A0P7UNJ7</accession>
<reference evidence="2 3" key="1">
    <citation type="submission" date="2015-08" db="EMBL/GenBank/DDBJ databases">
        <title>The genome of the Asian arowana (Scleropages formosus).</title>
        <authorList>
            <person name="Tan M.H."/>
            <person name="Gan H.M."/>
            <person name="Croft L.J."/>
            <person name="Austin C.M."/>
        </authorList>
    </citation>
    <scope>NUCLEOTIDE SEQUENCE [LARGE SCALE GENOMIC DNA]</scope>
    <source>
        <strain evidence="2">Aro1</strain>
    </source>
</reference>